<comment type="subcellular location">
    <subcellularLocation>
        <location evidence="1">Membrane</location>
        <topology evidence="1">Multi-pass membrane protein</topology>
    </subcellularLocation>
</comment>
<name>A0A0B3YFK3_9ALTE</name>
<protein>
    <recommendedName>
        <fullName evidence="6">Yip1 domain-containing protein</fullName>
    </recommendedName>
</protein>
<feature type="transmembrane region" description="Helical" evidence="5">
    <location>
        <begin position="130"/>
        <end position="152"/>
    </location>
</feature>
<dbReference type="Pfam" id="PF04893">
    <property type="entry name" value="Yip1"/>
    <property type="match status" value="1"/>
</dbReference>
<keyword evidence="4 5" id="KW-0472">Membrane</keyword>
<evidence type="ECO:0000313" key="8">
    <source>
        <dbReference type="Proteomes" id="UP000031197"/>
    </source>
</evidence>
<dbReference type="Proteomes" id="UP000031197">
    <property type="component" value="Unassembled WGS sequence"/>
</dbReference>
<accession>A0A0B3YFK3</accession>
<proteinExistence type="predicted"/>
<keyword evidence="8" id="KW-1185">Reference proteome</keyword>
<evidence type="ECO:0000256" key="5">
    <source>
        <dbReference type="SAM" id="Phobius"/>
    </source>
</evidence>
<feature type="transmembrane region" description="Helical" evidence="5">
    <location>
        <begin position="213"/>
        <end position="233"/>
    </location>
</feature>
<feature type="transmembrane region" description="Helical" evidence="5">
    <location>
        <begin position="190"/>
        <end position="207"/>
    </location>
</feature>
<dbReference type="OrthoDB" id="6272224at2"/>
<dbReference type="EMBL" id="JWLW01000004">
    <property type="protein sequence ID" value="KHT56699.1"/>
    <property type="molecule type" value="Genomic_DNA"/>
</dbReference>
<dbReference type="AlphaFoldDB" id="A0A0B3YFK3"/>
<comment type="caution">
    <text evidence="7">The sequence shown here is derived from an EMBL/GenBank/DDBJ whole genome shotgun (WGS) entry which is preliminary data.</text>
</comment>
<reference evidence="7 8" key="1">
    <citation type="submission" date="2014-12" db="EMBL/GenBank/DDBJ databases">
        <title>Genome sequencing of Alteromonas marina AD001.</title>
        <authorList>
            <person name="Adrian T.G.S."/>
            <person name="Chan K.G."/>
        </authorList>
    </citation>
    <scope>NUCLEOTIDE SEQUENCE [LARGE SCALE GENOMIC DNA]</scope>
    <source>
        <strain evidence="7 8">AD001</strain>
    </source>
</reference>
<dbReference type="InterPro" id="IPR006977">
    <property type="entry name" value="Yip1_dom"/>
</dbReference>
<evidence type="ECO:0000256" key="2">
    <source>
        <dbReference type="ARBA" id="ARBA00022692"/>
    </source>
</evidence>
<dbReference type="GO" id="GO:0016020">
    <property type="term" value="C:membrane"/>
    <property type="evidence" value="ECO:0007669"/>
    <property type="project" value="UniProtKB-SubCell"/>
</dbReference>
<feature type="domain" description="Yip1" evidence="6">
    <location>
        <begin position="13"/>
        <end position="229"/>
    </location>
</feature>
<keyword evidence="3 5" id="KW-1133">Transmembrane helix</keyword>
<feature type="transmembrane region" description="Helical" evidence="5">
    <location>
        <begin position="86"/>
        <end position="110"/>
    </location>
</feature>
<evidence type="ECO:0000256" key="1">
    <source>
        <dbReference type="ARBA" id="ARBA00004141"/>
    </source>
</evidence>
<sequence>MHTVTNPFQACNDIFFKPNGVFKAVGEHNNWSWMPFILIMAITLVSQYLYVNFVDIEWFAEMNIAAQGDMSPAEEEQMKAFFTRNALLWSSIIGAFFVPIIINAVYAVYVNLMTRSDDTHVYGFTDWYGFAWWLSMPYVLTGLVGVALLLFAGDHQVAPSILSPASLGYIANIPMDSPWYAFGQALRLELFWGIYLATVGISQWTSFPLKKAALIACAPYVVIYGIWLIALALF</sequence>
<feature type="transmembrane region" description="Helical" evidence="5">
    <location>
        <begin position="31"/>
        <end position="51"/>
    </location>
</feature>
<evidence type="ECO:0000256" key="3">
    <source>
        <dbReference type="ARBA" id="ARBA00022989"/>
    </source>
</evidence>
<organism evidence="7 8">
    <name type="scientific">Alteromonas marina</name>
    <dbReference type="NCBI Taxonomy" id="203795"/>
    <lineage>
        <taxon>Bacteria</taxon>
        <taxon>Pseudomonadati</taxon>
        <taxon>Pseudomonadota</taxon>
        <taxon>Gammaproteobacteria</taxon>
        <taxon>Alteromonadales</taxon>
        <taxon>Alteromonadaceae</taxon>
        <taxon>Alteromonas/Salinimonas group</taxon>
        <taxon>Alteromonas</taxon>
    </lineage>
</organism>
<keyword evidence="2 5" id="KW-0812">Transmembrane</keyword>
<evidence type="ECO:0000259" key="6">
    <source>
        <dbReference type="Pfam" id="PF04893"/>
    </source>
</evidence>
<dbReference type="RefSeq" id="WP_039216713.1">
    <property type="nucleotide sequence ID" value="NZ_JWLW01000004.1"/>
</dbReference>
<evidence type="ECO:0000313" key="7">
    <source>
        <dbReference type="EMBL" id="KHT56699.1"/>
    </source>
</evidence>
<gene>
    <name evidence="7" type="ORF">RJ41_02675</name>
</gene>
<evidence type="ECO:0000256" key="4">
    <source>
        <dbReference type="ARBA" id="ARBA00023136"/>
    </source>
</evidence>